<dbReference type="Ensembl" id="ENSXETT00000080373">
    <property type="protein sequence ID" value="ENSXETP00000071873"/>
    <property type="gene ID" value="ENSXETG00000036028"/>
</dbReference>
<sequence length="69" mass="7837">MKPYKTVICYKMELSKVPLEWVLNRKCSCPSTQSLIQVSCSLAVGCTVPDICVFADFKEFETARLKDLM</sequence>
<dbReference type="InParanoid" id="A0A6I8QU30"/>
<reference evidence="1" key="1">
    <citation type="journal article" date="2010" name="Science">
        <title>The genome of the Western clawed frog Xenopus tropicalis.</title>
        <authorList>
            <person name="Hellsten U."/>
            <person name="Harland R.M."/>
            <person name="Gilchrist M.J."/>
            <person name="Hendrix D."/>
            <person name="Jurka J."/>
            <person name="Kapitonov V."/>
            <person name="Ovcharenko I."/>
            <person name="Putnam N.H."/>
            <person name="Shu S."/>
            <person name="Taher L."/>
            <person name="Blitz I.L."/>
            <person name="Blumberg B."/>
            <person name="Dichmann D.S."/>
            <person name="Dubchak I."/>
            <person name="Amaya E."/>
            <person name="Detter J.C."/>
            <person name="Fletcher R."/>
            <person name="Gerhard D.S."/>
            <person name="Goodstein D."/>
            <person name="Graves T."/>
            <person name="Grigoriev I.V."/>
            <person name="Grimwood J."/>
            <person name="Kawashima T."/>
            <person name="Lindquist E."/>
            <person name="Lucas S.M."/>
            <person name="Mead P.E."/>
            <person name="Mitros T."/>
            <person name="Ogino H."/>
            <person name="Ohta Y."/>
            <person name="Poliakov A.V."/>
            <person name="Pollet N."/>
            <person name="Robert J."/>
            <person name="Salamov A."/>
            <person name="Sater A.K."/>
            <person name="Schmutz J."/>
            <person name="Terry A."/>
            <person name="Vize P.D."/>
            <person name="Warren W.C."/>
            <person name="Wells D."/>
            <person name="Wills A."/>
            <person name="Wilson R.K."/>
            <person name="Zimmerman L.B."/>
            <person name="Zorn A.M."/>
            <person name="Grainger R."/>
            <person name="Grammer T."/>
            <person name="Khokha M.K."/>
            <person name="Richardson P.M."/>
            <person name="Rokhsar D.S."/>
        </authorList>
    </citation>
    <scope>NUCLEOTIDE SEQUENCE [LARGE SCALE GENOMIC DNA]</scope>
    <source>
        <strain evidence="1">Nigerian</strain>
    </source>
</reference>
<protein>
    <submittedName>
        <fullName evidence="1">Uncharacterized protein</fullName>
    </submittedName>
</protein>
<proteinExistence type="predicted"/>
<reference evidence="1" key="2">
    <citation type="submission" date="2020-05" db="UniProtKB">
        <authorList>
            <consortium name="Ensembl"/>
        </authorList>
    </citation>
    <scope>IDENTIFICATION</scope>
</reference>
<evidence type="ECO:0000313" key="1">
    <source>
        <dbReference type="Ensembl" id="ENSXETP00000071873"/>
    </source>
</evidence>
<dbReference type="AlphaFoldDB" id="A0A6I8QU30"/>
<accession>A0A6I8QU30</accession>
<name>A0A6I8QU30_XENTR</name>
<organism evidence="1">
    <name type="scientific">Xenopus tropicalis</name>
    <name type="common">Western clawed frog</name>
    <name type="synonym">Silurana tropicalis</name>
    <dbReference type="NCBI Taxonomy" id="8364"/>
    <lineage>
        <taxon>Eukaryota</taxon>
        <taxon>Metazoa</taxon>
        <taxon>Chordata</taxon>
        <taxon>Craniata</taxon>
        <taxon>Vertebrata</taxon>
        <taxon>Euteleostomi</taxon>
        <taxon>Amphibia</taxon>
        <taxon>Batrachia</taxon>
        <taxon>Anura</taxon>
        <taxon>Pipoidea</taxon>
        <taxon>Pipidae</taxon>
        <taxon>Xenopodinae</taxon>
        <taxon>Xenopus</taxon>
        <taxon>Silurana</taxon>
    </lineage>
</organism>